<feature type="transmembrane region" description="Helical" evidence="1">
    <location>
        <begin position="57"/>
        <end position="75"/>
    </location>
</feature>
<evidence type="ECO:0000313" key="3">
    <source>
        <dbReference type="Proteomes" id="UP000647980"/>
    </source>
</evidence>
<feature type="transmembrane region" description="Helical" evidence="1">
    <location>
        <begin position="82"/>
        <end position="101"/>
    </location>
</feature>
<organism evidence="2 3">
    <name type="scientific">Jeotgalicoccus nanhaiensis</name>
    <dbReference type="NCBI Taxonomy" id="568603"/>
    <lineage>
        <taxon>Bacteria</taxon>
        <taxon>Bacillati</taxon>
        <taxon>Bacillota</taxon>
        <taxon>Bacilli</taxon>
        <taxon>Bacillales</taxon>
        <taxon>Staphylococcaceae</taxon>
        <taxon>Jeotgalicoccus</taxon>
    </lineage>
</organism>
<evidence type="ECO:0008006" key="4">
    <source>
        <dbReference type="Google" id="ProtNLM"/>
    </source>
</evidence>
<keyword evidence="1" id="KW-0812">Transmembrane</keyword>
<evidence type="ECO:0000256" key="1">
    <source>
        <dbReference type="SAM" id="Phobius"/>
    </source>
</evidence>
<evidence type="ECO:0000313" key="2">
    <source>
        <dbReference type="EMBL" id="MBF0753986.1"/>
    </source>
</evidence>
<name>A0ABR9XYV8_9STAP</name>
<proteinExistence type="predicted"/>
<gene>
    <name evidence="2" type="ORF">IR135_06860</name>
</gene>
<feature type="transmembrane region" description="Helical" evidence="1">
    <location>
        <begin position="113"/>
        <end position="134"/>
    </location>
</feature>
<reference evidence="2 3" key="1">
    <citation type="submission" date="2020-10" db="EMBL/GenBank/DDBJ databases">
        <title>Mouse Oral microbiota.</title>
        <authorList>
            <person name="Joseph S."/>
            <person name="Aduse-Opoku J."/>
        </authorList>
    </citation>
    <scope>NUCLEOTIDE SEQUENCE [LARGE SCALE GENOMIC DNA]</scope>
    <source>
        <strain evidence="2 3">19428wE5_W307</strain>
    </source>
</reference>
<dbReference type="RefSeq" id="WP_135097943.1">
    <property type="nucleotide sequence ID" value="NZ_JADGLW010000003.1"/>
</dbReference>
<dbReference type="Proteomes" id="UP000647980">
    <property type="component" value="Unassembled WGS sequence"/>
</dbReference>
<sequence length="135" mass="15657">MYILLFVLVAGLLLKFAMTTFFNDDRLHFSFDERRYFSDEKAIGKIMRLKLVYIERVFLVLMTVVFIIGAAIFFTGNITLGVWLLVSVVILQLILNIVTDFKLYTAFHDKSNLVMTVIWLLLIIGLIILTNIYIL</sequence>
<comment type="caution">
    <text evidence="2">The sequence shown here is derived from an EMBL/GenBank/DDBJ whole genome shotgun (WGS) entry which is preliminary data.</text>
</comment>
<keyword evidence="1" id="KW-0472">Membrane</keyword>
<accession>A0ABR9XYV8</accession>
<dbReference type="EMBL" id="JADGLW010000003">
    <property type="protein sequence ID" value="MBF0753986.1"/>
    <property type="molecule type" value="Genomic_DNA"/>
</dbReference>
<protein>
    <recommendedName>
        <fullName evidence="4">DUF4181 domain-containing protein</fullName>
    </recommendedName>
</protein>
<keyword evidence="3" id="KW-1185">Reference proteome</keyword>
<keyword evidence="1" id="KW-1133">Transmembrane helix</keyword>